<comment type="caution">
    <text evidence="1">The sequence shown here is derived from an EMBL/GenBank/DDBJ whole genome shotgun (WGS) entry which is preliminary data.</text>
</comment>
<evidence type="ECO:0000313" key="2">
    <source>
        <dbReference type="Proteomes" id="UP000630660"/>
    </source>
</evidence>
<accession>A0A9D5QE27</accession>
<organism evidence="1 2">
    <name type="scientific">candidate division WOR-3 bacterium</name>
    <dbReference type="NCBI Taxonomy" id="2052148"/>
    <lineage>
        <taxon>Bacteria</taxon>
        <taxon>Bacteria division WOR-3</taxon>
    </lineage>
</organism>
<sequence>MTSGKEFDTSLLIMPLLTHLLEGEVPNPRDFIDACSNKLEPFKQSIDPKFPKSMINSRAFYLLCYIDLKKTLGQGKAYEIIRPVLLTEGMARMNLVFDTASGRSFERLIEKVFAFNHSLNLPFEVTEQSADRFCFSLKRCTFWELCCYLEIPEATTLVCQVDNAFFNSYLPDEVKFSHGTPCSRLVDGASSCRFVFTRTIGLETNPPQCPSEVDN</sequence>
<proteinExistence type="predicted"/>
<gene>
    <name evidence="1" type="ORF">GF359_10760</name>
</gene>
<dbReference type="InterPro" id="IPR026002">
    <property type="entry name" value="ATC_hydrolase-like"/>
</dbReference>
<evidence type="ECO:0008006" key="3">
    <source>
        <dbReference type="Google" id="ProtNLM"/>
    </source>
</evidence>
<dbReference type="AlphaFoldDB" id="A0A9D5QE27"/>
<dbReference type="EMBL" id="WJKJ01000354">
    <property type="protein sequence ID" value="MBD3365682.1"/>
    <property type="molecule type" value="Genomic_DNA"/>
</dbReference>
<evidence type="ECO:0000313" key="1">
    <source>
        <dbReference type="EMBL" id="MBD3365682.1"/>
    </source>
</evidence>
<dbReference type="Proteomes" id="UP000630660">
    <property type="component" value="Unassembled WGS sequence"/>
</dbReference>
<protein>
    <recommendedName>
        <fullName evidence="3">L-2-amino-thiazoline-4-carboxylic acid hydrolase</fullName>
    </recommendedName>
</protein>
<reference evidence="1" key="1">
    <citation type="submission" date="2019-11" db="EMBL/GenBank/DDBJ databases">
        <title>Microbial mats filling the niche in hypersaline microbial mats.</title>
        <authorList>
            <person name="Wong H.L."/>
            <person name="Macleod F.I."/>
            <person name="White R.A. III"/>
            <person name="Burns B.P."/>
        </authorList>
    </citation>
    <scope>NUCLEOTIDE SEQUENCE</scope>
    <source>
        <strain evidence="1">Bin_327</strain>
    </source>
</reference>
<dbReference type="Pfam" id="PF14196">
    <property type="entry name" value="ATC_hydrolase"/>
    <property type="match status" value="1"/>
</dbReference>
<name>A0A9D5QE27_UNCW3</name>